<gene>
    <name evidence="2" type="ORF">CH333_03220</name>
</gene>
<organism evidence="2 3">
    <name type="scientific">candidate division WOR-3 bacterium JGI_Cruoil_03_44_89</name>
    <dbReference type="NCBI Taxonomy" id="1973748"/>
    <lineage>
        <taxon>Bacteria</taxon>
        <taxon>Bacteria division WOR-3</taxon>
    </lineage>
</organism>
<evidence type="ECO:0000313" key="3">
    <source>
        <dbReference type="Proteomes" id="UP000215215"/>
    </source>
</evidence>
<dbReference type="EMBL" id="NOZQ01000062">
    <property type="protein sequence ID" value="OYD16524.1"/>
    <property type="molecule type" value="Genomic_DNA"/>
</dbReference>
<evidence type="ECO:0000256" key="1">
    <source>
        <dbReference type="SAM" id="Phobius"/>
    </source>
</evidence>
<proteinExistence type="predicted"/>
<keyword evidence="1" id="KW-0812">Transmembrane</keyword>
<protein>
    <submittedName>
        <fullName evidence="2">Uncharacterized protein</fullName>
    </submittedName>
</protein>
<dbReference type="AlphaFoldDB" id="A0A235BWE5"/>
<keyword evidence="1" id="KW-0472">Membrane</keyword>
<evidence type="ECO:0000313" key="2">
    <source>
        <dbReference type="EMBL" id="OYD16524.1"/>
    </source>
</evidence>
<keyword evidence="1" id="KW-1133">Transmembrane helix</keyword>
<name>A0A235BWE5_UNCW3</name>
<dbReference type="Proteomes" id="UP000215215">
    <property type="component" value="Unassembled WGS sequence"/>
</dbReference>
<sequence length="122" mass="13883">MFTFSIPGYTTLFIFLILCLAVLYITRKRIKSRILKRVNLPYKKYGLTGIIVGSIVSIISVIFYLKVQRDIIYSPGLLRPISEMTSEPVILLTITAFFIGITILLIGIYYIRLGSKMINNIS</sequence>
<accession>A0A235BWE5</accession>
<feature type="transmembrane region" description="Helical" evidence="1">
    <location>
        <begin position="89"/>
        <end position="111"/>
    </location>
</feature>
<reference evidence="2 3" key="1">
    <citation type="submission" date="2017-07" db="EMBL/GenBank/DDBJ databases">
        <title>Recovery of genomes from metagenomes via a dereplication, aggregation, and scoring strategy.</title>
        <authorList>
            <person name="Sieber C.M."/>
            <person name="Probst A.J."/>
            <person name="Sharrar A."/>
            <person name="Thomas B.C."/>
            <person name="Hess M."/>
            <person name="Tringe S.G."/>
            <person name="Banfield J.F."/>
        </authorList>
    </citation>
    <scope>NUCLEOTIDE SEQUENCE [LARGE SCALE GENOMIC DNA]</scope>
    <source>
        <strain evidence="2">JGI_Cruoil_03_44_89</strain>
    </source>
</reference>
<comment type="caution">
    <text evidence="2">The sequence shown here is derived from an EMBL/GenBank/DDBJ whole genome shotgun (WGS) entry which is preliminary data.</text>
</comment>
<feature type="transmembrane region" description="Helical" evidence="1">
    <location>
        <begin position="45"/>
        <end position="65"/>
    </location>
</feature>
<feature type="transmembrane region" description="Helical" evidence="1">
    <location>
        <begin position="6"/>
        <end position="25"/>
    </location>
</feature>